<organism evidence="2 3">
    <name type="scientific">Tremella mesenterica</name>
    <name type="common">Jelly fungus</name>
    <dbReference type="NCBI Taxonomy" id="5217"/>
    <lineage>
        <taxon>Eukaryota</taxon>
        <taxon>Fungi</taxon>
        <taxon>Dikarya</taxon>
        <taxon>Basidiomycota</taxon>
        <taxon>Agaricomycotina</taxon>
        <taxon>Tremellomycetes</taxon>
        <taxon>Tremellales</taxon>
        <taxon>Tremellaceae</taxon>
        <taxon>Tremella</taxon>
    </lineage>
</organism>
<reference evidence="2 3" key="1">
    <citation type="submission" date="2016-06" db="EMBL/GenBank/DDBJ databases">
        <title>Evolution of pathogenesis and genome organization in the Tremellales.</title>
        <authorList>
            <person name="Cuomo C."/>
            <person name="Litvintseva A."/>
            <person name="Heitman J."/>
            <person name="Chen Y."/>
            <person name="Sun S."/>
            <person name="Springer D."/>
            <person name="Dromer F."/>
            <person name="Young S."/>
            <person name="Zeng Q."/>
            <person name="Chapman S."/>
            <person name="Gujja S."/>
            <person name="Saif S."/>
            <person name="Birren B."/>
        </authorList>
    </citation>
    <scope>NUCLEOTIDE SEQUENCE [LARGE SCALE GENOMIC DNA]</scope>
    <source>
        <strain evidence="2 3">ATCC 28783</strain>
    </source>
</reference>
<comment type="caution">
    <text evidence="2">The sequence shown here is derived from an EMBL/GenBank/DDBJ whole genome shotgun (WGS) entry which is preliminary data.</text>
</comment>
<evidence type="ECO:0000313" key="2">
    <source>
        <dbReference type="EMBL" id="RXK39576.1"/>
    </source>
</evidence>
<name>A0A4Q1BNW6_TREME</name>
<proteinExistence type="predicted"/>
<dbReference type="Proteomes" id="UP000289152">
    <property type="component" value="Unassembled WGS sequence"/>
</dbReference>
<dbReference type="EMBL" id="SDIL01000029">
    <property type="protein sequence ID" value="RXK39576.1"/>
    <property type="molecule type" value="Genomic_DNA"/>
</dbReference>
<feature type="compositionally biased region" description="Low complexity" evidence="1">
    <location>
        <begin position="57"/>
        <end position="73"/>
    </location>
</feature>
<evidence type="ECO:0000313" key="3">
    <source>
        <dbReference type="Proteomes" id="UP000289152"/>
    </source>
</evidence>
<keyword evidence="3" id="KW-1185">Reference proteome</keyword>
<accession>A0A4Q1BNW6</accession>
<protein>
    <submittedName>
        <fullName evidence="2">Uncharacterized protein</fullName>
    </submittedName>
</protein>
<dbReference type="VEuPathDB" id="FungiDB:TREMEDRAFT_63033"/>
<feature type="region of interest" description="Disordered" evidence="1">
    <location>
        <begin position="56"/>
        <end position="80"/>
    </location>
</feature>
<dbReference type="InParanoid" id="A0A4Q1BNW6"/>
<evidence type="ECO:0000256" key="1">
    <source>
        <dbReference type="SAM" id="MobiDB-lite"/>
    </source>
</evidence>
<gene>
    <name evidence="2" type="ORF">M231_03078</name>
</gene>
<dbReference type="AlphaFoldDB" id="A0A4Q1BNW6"/>
<sequence length="250" mass="28091">MSSTMTAQVITCNATWTVSPTKQTVGLVHGISTQKGFKPYKSVPVTEPTIPYDLAETESVSSEEASSNESDGSTESATPSIMSKLKRRESVFNQHGLTARQIVRNYLDTVSHYAEDRGLDATYLNHLNYSWRKFETLFTQLGYDPEEFICPQETEDAMTSFIRLLAEIALSFDGDAWSNHPAKLIEYTRLSDHEARRGMSRLSQCLTSLGEINLMEVVGEPKRWSGAVLGEYIYLDIEGKWEDEAVVQLE</sequence>